<dbReference type="EMBL" id="MCOG01000267">
    <property type="protein sequence ID" value="ORY21355.1"/>
    <property type="molecule type" value="Genomic_DNA"/>
</dbReference>
<name>A0A1Y2AHA1_9FUNG</name>
<evidence type="ECO:0008006" key="3">
    <source>
        <dbReference type="Google" id="ProtNLM"/>
    </source>
</evidence>
<evidence type="ECO:0000313" key="1">
    <source>
        <dbReference type="EMBL" id="ORY21355.1"/>
    </source>
</evidence>
<organism evidence="1 2">
    <name type="scientific">Neocallimastix californiae</name>
    <dbReference type="NCBI Taxonomy" id="1754190"/>
    <lineage>
        <taxon>Eukaryota</taxon>
        <taxon>Fungi</taxon>
        <taxon>Fungi incertae sedis</taxon>
        <taxon>Chytridiomycota</taxon>
        <taxon>Chytridiomycota incertae sedis</taxon>
        <taxon>Neocallimastigomycetes</taxon>
        <taxon>Neocallimastigales</taxon>
        <taxon>Neocallimastigaceae</taxon>
        <taxon>Neocallimastix</taxon>
    </lineage>
</organism>
<dbReference type="SUPFAM" id="SSF48403">
    <property type="entry name" value="Ankyrin repeat"/>
    <property type="match status" value="1"/>
</dbReference>
<dbReference type="AlphaFoldDB" id="A0A1Y2AHA1"/>
<keyword evidence="2" id="KW-1185">Reference proteome</keyword>
<accession>A0A1Y2AHA1</accession>
<evidence type="ECO:0000313" key="2">
    <source>
        <dbReference type="Proteomes" id="UP000193920"/>
    </source>
</evidence>
<comment type="caution">
    <text evidence="1">The sequence shown here is derived from an EMBL/GenBank/DDBJ whole genome shotgun (WGS) entry which is preliminary data.</text>
</comment>
<reference evidence="1 2" key="1">
    <citation type="submission" date="2016-08" db="EMBL/GenBank/DDBJ databases">
        <title>A Parts List for Fungal Cellulosomes Revealed by Comparative Genomics.</title>
        <authorList>
            <consortium name="DOE Joint Genome Institute"/>
            <person name="Haitjema C.H."/>
            <person name="Gilmore S.P."/>
            <person name="Henske J.K."/>
            <person name="Solomon K.V."/>
            <person name="De Groot R."/>
            <person name="Kuo A."/>
            <person name="Mondo S.J."/>
            <person name="Salamov A.A."/>
            <person name="Labutti K."/>
            <person name="Zhao Z."/>
            <person name="Chiniquy J."/>
            <person name="Barry K."/>
            <person name="Brewer H.M."/>
            <person name="Purvine S.O."/>
            <person name="Wright A.T."/>
            <person name="Boxma B."/>
            <person name="Van Alen T."/>
            <person name="Hackstein J.H."/>
            <person name="Baker S.E."/>
            <person name="Grigoriev I.V."/>
            <person name="O'Malley M.A."/>
        </authorList>
    </citation>
    <scope>NUCLEOTIDE SEQUENCE [LARGE SCALE GENOMIC DNA]</scope>
    <source>
        <strain evidence="1 2">G1</strain>
    </source>
</reference>
<sequence>MIIQQTIENDNIIEAKKILSTGKEDIQLLNDFKLFVENNKNLFSIDDLNTKDFDLLIYAINETRSFELIKYLIKSCKKYITCLNYETKQGEVPLFVAFVNAIPKKLKSEDSFFLIQYYIKIFNELRINGADINFCNRKGENLLIHLYNKELLNNDIFKILYNKK</sequence>
<protein>
    <recommendedName>
        <fullName evidence="3">Ankyrin</fullName>
    </recommendedName>
</protein>
<dbReference type="Proteomes" id="UP000193920">
    <property type="component" value="Unassembled WGS sequence"/>
</dbReference>
<gene>
    <name evidence="1" type="ORF">LY90DRAFT_142012</name>
</gene>
<dbReference type="InterPro" id="IPR036770">
    <property type="entry name" value="Ankyrin_rpt-contain_sf"/>
</dbReference>
<proteinExistence type="predicted"/>
<dbReference type="Gene3D" id="1.25.40.20">
    <property type="entry name" value="Ankyrin repeat-containing domain"/>
    <property type="match status" value="1"/>
</dbReference>